<organism evidence="8 9">
    <name type="scientific">Treponema peruense</name>
    <dbReference type="NCBI Taxonomy" id="2787628"/>
    <lineage>
        <taxon>Bacteria</taxon>
        <taxon>Pseudomonadati</taxon>
        <taxon>Spirochaetota</taxon>
        <taxon>Spirochaetia</taxon>
        <taxon>Spirochaetales</taxon>
        <taxon>Treponemataceae</taxon>
        <taxon>Treponema</taxon>
    </lineage>
</organism>
<dbReference type="InterPro" id="IPR027417">
    <property type="entry name" value="P-loop_NTPase"/>
</dbReference>
<dbReference type="InterPro" id="IPR003959">
    <property type="entry name" value="ATPase_AAA_core"/>
</dbReference>
<evidence type="ECO:0000256" key="2">
    <source>
        <dbReference type="ARBA" id="ARBA00022741"/>
    </source>
</evidence>
<dbReference type="GO" id="GO:0008233">
    <property type="term" value="F:peptidase activity"/>
    <property type="evidence" value="ECO:0007669"/>
    <property type="project" value="UniProtKB-KW"/>
</dbReference>
<sequence>MPDGLTPAQIVERLDGYIIGQQKAKRFVAVALRNRQRRIKLPADIRDEVAPKNILMIGPTGVGKTEIARRLAKLCGAPFLKVEATKYTEVGYVGRDVESMVRDLMAVGYNMVKAEMQETLKEKCAPKVEEQLLDLILPGSADKTSKNKDASKKNEVRVLGGLFGEDSPVQGGIIKIDVPKNTAVEEENSDVEPKESANPSFEDADAAERMSETREKFRKLLREGKLEDRMVEVNVHQQPRFMGMDVLGRGNPEDFEQGINSLQEMLSGGRIRRKTVTVAEARGILMAENLDRMTDSDKVADEAKKRVEQSGIIFIDEIDKIATKGGESSRQDVSREGVQRDILPIVEGSDVNTKWGVVNTTHILFIGAGAFSVSAPGDLIPELQGRFPLRVELEALKKEDFKRILTEPKNALVKQYEALLGTEGVVLDITEDAIDRMAFIAEDVNSRAENIGARRLHTIMETVLEDLSFSADLHCGETITIDKDYVDERMKNVVQDQNLERYIL</sequence>
<dbReference type="Gene3D" id="3.40.50.300">
    <property type="entry name" value="P-loop containing nucleotide triphosphate hydrolases"/>
    <property type="match status" value="2"/>
</dbReference>
<keyword evidence="9" id="KW-1185">Reference proteome</keyword>
<keyword evidence="4" id="KW-0143">Chaperone</keyword>
<dbReference type="EMBL" id="CP064936">
    <property type="protein sequence ID" value="QQA02250.1"/>
    <property type="molecule type" value="Genomic_DNA"/>
</dbReference>
<evidence type="ECO:0000256" key="1">
    <source>
        <dbReference type="ARBA" id="ARBA00009771"/>
    </source>
</evidence>
<dbReference type="InterPro" id="IPR019489">
    <property type="entry name" value="Clp_ATPase_C"/>
</dbReference>
<dbReference type="Pfam" id="PF07724">
    <property type="entry name" value="AAA_2"/>
    <property type="match status" value="1"/>
</dbReference>
<accession>A0A7T3RFV1</accession>
<keyword evidence="8" id="KW-0645">Protease</keyword>
<gene>
    <name evidence="8" type="primary">hslU</name>
    <name evidence="8" type="ORF">IWA51_08175</name>
</gene>
<dbReference type="GO" id="GO:0051603">
    <property type="term" value="P:proteolysis involved in protein catabolic process"/>
    <property type="evidence" value="ECO:0007669"/>
    <property type="project" value="TreeGrafter"/>
</dbReference>
<dbReference type="PANTHER" id="PTHR48102:SF3">
    <property type="entry name" value="ATP-DEPENDENT PROTEASE ATPASE SUBUNIT HSLU"/>
    <property type="match status" value="1"/>
</dbReference>
<evidence type="ECO:0000313" key="8">
    <source>
        <dbReference type="EMBL" id="QQA02250.1"/>
    </source>
</evidence>
<dbReference type="InterPro" id="IPR050052">
    <property type="entry name" value="ATP-dep_Clp_protease_ClpX"/>
</dbReference>
<dbReference type="GO" id="GO:0016887">
    <property type="term" value="F:ATP hydrolysis activity"/>
    <property type="evidence" value="ECO:0007669"/>
    <property type="project" value="InterPro"/>
</dbReference>
<dbReference type="NCBIfam" id="NF003544">
    <property type="entry name" value="PRK05201.1"/>
    <property type="match status" value="1"/>
</dbReference>
<dbReference type="PANTHER" id="PTHR48102">
    <property type="entry name" value="ATP-DEPENDENT CLP PROTEASE ATP-BINDING SUBUNIT CLPX-LIKE, MITOCHONDRIAL-RELATED"/>
    <property type="match status" value="1"/>
</dbReference>
<dbReference type="Gene3D" id="1.10.8.60">
    <property type="match status" value="1"/>
</dbReference>
<dbReference type="GO" id="GO:0005524">
    <property type="term" value="F:ATP binding"/>
    <property type="evidence" value="ECO:0007669"/>
    <property type="project" value="UniProtKB-KW"/>
</dbReference>
<dbReference type="KEGG" id="tper:IWA51_08175"/>
<protein>
    <submittedName>
        <fullName evidence="8">ATP-dependent protease ATPase subunit HslU</fullName>
    </submittedName>
</protein>
<dbReference type="NCBIfam" id="TIGR00390">
    <property type="entry name" value="hslU"/>
    <property type="match status" value="1"/>
</dbReference>
<dbReference type="SMART" id="SM01086">
    <property type="entry name" value="ClpB_D2-small"/>
    <property type="match status" value="1"/>
</dbReference>
<evidence type="ECO:0000256" key="4">
    <source>
        <dbReference type="ARBA" id="ARBA00023186"/>
    </source>
</evidence>
<keyword evidence="8" id="KW-0378">Hydrolase</keyword>
<reference evidence="8 9" key="1">
    <citation type="submission" date="2020-11" db="EMBL/GenBank/DDBJ databases">
        <title>Treponema Peruensis nv. sp., first commensal Treponema isolated from human feces.</title>
        <authorList>
            <person name="Belkhou C."/>
            <person name="Raes J."/>
        </authorList>
    </citation>
    <scope>NUCLEOTIDE SEQUENCE [LARGE SCALE GENOMIC DNA]</scope>
    <source>
        <strain evidence="8 9">RCC2812</strain>
    </source>
</reference>
<evidence type="ECO:0000259" key="6">
    <source>
        <dbReference type="SMART" id="SM00382"/>
    </source>
</evidence>
<proteinExistence type="inferred from homology"/>
<keyword evidence="3" id="KW-0067">ATP-binding</keyword>
<feature type="region of interest" description="Disordered" evidence="5">
    <location>
        <begin position="184"/>
        <end position="209"/>
    </location>
</feature>
<dbReference type="InterPro" id="IPR004491">
    <property type="entry name" value="HslU"/>
</dbReference>
<dbReference type="SUPFAM" id="SSF52540">
    <property type="entry name" value="P-loop containing nucleoside triphosphate hydrolases"/>
    <property type="match status" value="1"/>
</dbReference>
<feature type="domain" description="Clp ATPase C-terminal" evidence="7">
    <location>
        <begin position="396"/>
        <end position="495"/>
    </location>
</feature>
<keyword evidence="2" id="KW-0547">Nucleotide-binding</keyword>
<dbReference type="AlphaFoldDB" id="A0A7T3RFV1"/>
<dbReference type="SMART" id="SM00382">
    <property type="entry name" value="AAA"/>
    <property type="match status" value="1"/>
</dbReference>
<comment type="similarity">
    <text evidence="1">Belongs to the ClpX chaperone family. HslU subfamily.</text>
</comment>
<dbReference type="InterPro" id="IPR003593">
    <property type="entry name" value="AAA+_ATPase"/>
</dbReference>
<feature type="domain" description="AAA+ ATPase" evidence="6">
    <location>
        <begin position="50"/>
        <end position="393"/>
    </location>
</feature>
<evidence type="ECO:0000313" key="9">
    <source>
        <dbReference type="Proteomes" id="UP000595224"/>
    </source>
</evidence>
<dbReference type="Proteomes" id="UP000595224">
    <property type="component" value="Chromosome"/>
</dbReference>
<name>A0A7T3RFV1_9SPIR</name>
<evidence type="ECO:0000256" key="3">
    <source>
        <dbReference type="ARBA" id="ARBA00022840"/>
    </source>
</evidence>
<dbReference type="GO" id="GO:0009376">
    <property type="term" value="C:HslUV protease complex"/>
    <property type="evidence" value="ECO:0007669"/>
    <property type="project" value="InterPro"/>
</dbReference>
<evidence type="ECO:0000259" key="7">
    <source>
        <dbReference type="SMART" id="SM01086"/>
    </source>
</evidence>
<dbReference type="Pfam" id="PF00004">
    <property type="entry name" value="AAA"/>
    <property type="match status" value="1"/>
</dbReference>
<evidence type="ECO:0000256" key="5">
    <source>
        <dbReference type="SAM" id="MobiDB-lite"/>
    </source>
</evidence>